<name>A0A4Q2U4T1_9HYPH</name>
<dbReference type="GO" id="GO:0005829">
    <property type="term" value="C:cytosol"/>
    <property type="evidence" value="ECO:0007669"/>
    <property type="project" value="TreeGrafter"/>
</dbReference>
<dbReference type="Gene3D" id="2.40.50.180">
    <property type="entry name" value="CheA-289, Domain 4"/>
    <property type="match status" value="3"/>
</dbReference>
<dbReference type="PANTHER" id="PTHR22617">
    <property type="entry name" value="CHEMOTAXIS SENSOR HISTIDINE KINASE-RELATED"/>
    <property type="match status" value="1"/>
</dbReference>
<dbReference type="EMBL" id="QYBB01000035">
    <property type="protein sequence ID" value="RYC29991.1"/>
    <property type="molecule type" value="Genomic_DNA"/>
</dbReference>
<dbReference type="GO" id="GO:0007165">
    <property type="term" value="P:signal transduction"/>
    <property type="evidence" value="ECO:0007669"/>
    <property type="project" value="InterPro"/>
</dbReference>
<reference evidence="3 4" key="2">
    <citation type="submission" date="2019-02" db="EMBL/GenBank/DDBJ databases">
        <title>'Lichenibacterium ramalinii' gen. nov. sp. nov., 'Lichenibacterium minor' gen. nov. sp. nov.</title>
        <authorList>
            <person name="Pankratov T."/>
        </authorList>
    </citation>
    <scope>NUCLEOTIDE SEQUENCE [LARGE SCALE GENOMIC DNA]</scope>
    <source>
        <strain evidence="3 4">RmlP026</strain>
    </source>
</reference>
<dbReference type="OrthoDB" id="3291462at2"/>
<protein>
    <submittedName>
        <fullName evidence="3">Chemotaxis protein CheW</fullName>
    </submittedName>
</protein>
<dbReference type="Gene3D" id="2.30.30.40">
    <property type="entry name" value="SH3 Domains"/>
    <property type="match status" value="2"/>
</dbReference>
<dbReference type="AlphaFoldDB" id="A0A4Q2U4T1"/>
<feature type="domain" description="CheW-like" evidence="2">
    <location>
        <begin position="172"/>
        <end position="314"/>
    </location>
</feature>
<dbReference type="InterPro" id="IPR002545">
    <property type="entry name" value="CheW-lke_dom"/>
</dbReference>
<evidence type="ECO:0000259" key="2">
    <source>
        <dbReference type="PROSITE" id="PS50851"/>
    </source>
</evidence>
<reference evidence="3 4" key="1">
    <citation type="submission" date="2018-12" db="EMBL/GenBank/DDBJ databases">
        <authorList>
            <person name="Grouzdev D.S."/>
            <person name="Krutkina M.S."/>
        </authorList>
    </citation>
    <scope>NUCLEOTIDE SEQUENCE [LARGE SCALE GENOMIC DNA]</scope>
    <source>
        <strain evidence="3 4">RmlP026</strain>
    </source>
</reference>
<proteinExistence type="predicted"/>
<dbReference type="PANTHER" id="PTHR22617:SF23">
    <property type="entry name" value="CHEMOTAXIS PROTEIN CHEW"/>
    <property type="match status" value="1"/>
</dbReference>
<dbReference type="InterPro" id="IPR036061">
    <property type="entry name" value="CheW-like_dom_sf"/>
</dbReference>
<dbReference type="PROSITE" id="PS50851">
    <property type="entry name" value="CHEW"/>
    <property type="match status" value="3"/>
</dbReference>
<evidence type="ECO:0000313" key="4">
    <source>
        <dbReference type="Proteomes" id="UP000290759"/>
    </source>
</evidence>
<organism evidence="3 4">
    <name type="scientific">Lichenibacterium minor</name>
    <dbReference type="NCBI Taxonomy" id="2316528"/>
    <lineage>
        <taxon>Bacteria</taxon>
        <taxon>Pseudomonadati</taxon>
        <taxon>Pseudomonadota</taxon>
        <taxon>Alphaproteobacteria</taxon>
        <taxon>Hyphomicrobiales</taxon>
        <taxon>Lichenihabitantaceae</taxon>
        <taxon>Lichenibacterium</taxon>
    </lineage>
</organism>
<dbReference type="Proteomes" id="UP000290759">
    <property type="component" value="Unassembled WGS sequence"/>
</dbReference>
<feature type="domain" description="CheW-like" evidence="2">
    <location>
        <begin position="341"/>
        <end position="481"/>
    </location>
</feature>
<feature type="domain" description="CheW-like" evidence="2">
    <location>
        <begin position="34"/>
        <end position="174"/>
    </location>
</feature>
<dbReference type="Pfam" id="PF01584">
    <property type="entry name" value="CheW"/>
    <property type="match status" value="3"/>
</dbReference>
<keyword evidence="4" id="KW-1185">Reference proteome</keyword>
<dbReference type="InterPro" id="IPR039315">
    <property type="entry name" value="CheW"/>
</dbReference>
<evidence type="ECO:0000256" key="1">
    <source>
        <dbReference type="SAM" id="MobiDB-lite"/>
    </source>
</evidence>
<feature type="region of interest" description="Disordered" evidence="1">
    <location>
        <begin position="1"/>
        <end position="33"/>
    </location>
</feature>
<sequence length="494" mass="48857">MSAPAVAIPAAGEPARDPASAPRGSERGRGGSPSRAFLVVEAGGDRLALPAGDVAEVLRPRRLSRVPRAPAVFLGVASLRGAVLPVLSLALLRGAERPGAQARPAARVVVMAGDPPFGLAVDAVEGFGDGADLPCVDAAALASRAVGAVGAPRAPSSRGVAAPPAPSAPRPARAVLGFAVAGQLFGLDLGDVVGVEPVPVAVAVPDAGAAVLGVAARRGALLPLVSARALLGRPEAEAGRGRVVVVRVAGADLGLVVDGLDAILRVPDEAVDPLPAFLARDAATARVAAVCRLDGGRRLLSLLAADRLLDDDAMRRALAAAPAPAVAEAEPDGAAAPGAGDERFVVFAAGGEPYALPVASVVEVVRFPDALARVPRAPPFLMGAMSLRGSAVPVIDAALRFGAGVAPAGARRRVLVVDVGGSAVGLTVDAVSDVLSAAPGDLQPAPDLAGDGTFDRVLSAARHGGLVLVADPRALFAEAGRDMAAALAGEGAPP</sequence>
<dbReference type="GO" id="GO:0006935">
    <property type="term" value="P:chemotaxis"/>
    <property type="evidence" value="ECO:0007669"/>
    <property type="project" value="InterPro"/>
</dbReference>
<dbReference type="RefSeq" id="WP_129228907.1">
    <property type="nucleotide sequence ID" value="NZ_QYBB01000035.1"/>
</dbReference>
<dbReference type="SMART" id="SM00260">
    <property type="entry name" value="CheW"/>
    <property type="match status" value="3"/>
</dbReference>
<dbReference type="SUPFAM" id="SSF50341">
    <property type="entry name" value="CheW-like"/>
    <property type="match status" value="3"/>
</dbReference>
<gene>
    <name evidence="3" type="ORF">D3273_21275</name>
</gene>
<accession>A0A4Q2U4T1</accession>
<evidence type="ECO:0000313" key="3">
    <source>
        <dbReference type="EMBL" id="RYC29991.1"/>
    </source>
</evidence>
<comment type="caution">
    <text evidence="3">The sequence shown here is derived from an EMBL/GenBank/DDBJ whole genome shotgun (WGS) entry which is preliminary data.</text>
</comment>